<evidence type="ECO:0000313" key="1">
    <source>
        <dbReference type="EMBL" id="KXT17562.1"/>
    </source>
</evidence>
<organism evidence="1 2">
    <name type="scientific">Pseudocercospora musae</name>
    <dbReference type="NCBI Taxonomy" id="113226"/>
    <lineage>
        <taxon>Eukaryota</taxon>
        <taxon>Fungi</taxon>
        <taxon>Dikarya</taxon>
        <taxon>Ascomycota</taxon>
        <taxon>Pezizomycotina</taxon>
        <taxon>Dothideomycetes</taxon>
        <taxon>Dothideomycetidae</taxon>
        <taxon>Mycosphaerellales</taxon>
        <taxon>Mycosphaerellaceae</taxon>
        <taxon>Pseudocercospora</taxon>
    </lineage>
</organism>
<dbReference type="EMBL" id="LFZO01000018">
    <property type="protein sequence ID" value="KXT17562.1"/>
    <property type="molecule type" value="Genomic_DNA"/>
</dbReference>
<reference evidence="1 2" key="1">
    <citation type="submission" date="2015-07" db="EMBL/GenBank/DDBJ databases">
        <title>Comparative genomics of the Sigatoka disease complex on banana suggests a link between parallel evolutionary changes in Pseudocercospora fijiensis and Pseudocercospora eumusae and increased virulence on the banana host.</title>
        <authorList>
            <person name="Chang T.-C."/>
            <person name="Salvucci A."/>
            <person name="Crous P.W."/>
            <person name="Stergiopoulos I."/>
        </authorList>
    </citation>
    <scope>NUCLEOTIDE SEQUENCE [LARGE SCALE GENOMIC DNA]</scope>
    <source>
        <strain evidence="1 2">CBS 116634</strain>
    </source>
</reference>
<keyword evidence="2" id="KW-1185">Reference proteome</keyword>
<protein>
    <submittedName>
        <fullName evidence="1">Uncharacterized protein</fullName>
    </submittedName>
</protein>
<accession>A0A139ISJ6</accession>
<dbReference type="STRING" id="113226.A0A139ISJ6"/>
<name>A0A139ISJ6_9PEZI</name>
<sequence length="90" mass="9806">MTWEQIDEPFCDFIAMGCNGAFSGSYFHLVDSSGSKNGGSLVSSNTYIAGDIVTMNDGSICWPYVDVAKQLSYSCEACRPVSISSYPRRL</sequence>
<dbReference type="Proteomes" id="UP000073492">
    <property type="component" value="Unassembled WGS sequence"/>
</dbReference>
<comment type="caution">
    <text evidence="1">The sequence shown here is derived from an EMBL/GenBank/DDBJ whole genome shotgun (WGS) entry which is preliminary data.</text>
</comment>
<evidence type="ECO:0000313" key="2">
    <source>
        <dbReference type="Proteomes" id="UP000073492"/>
    </source>
</evidence>
<dbReference type="AlphaFoldDB" id="A0A139ISJ6"/>
<dbReference type="OrthoDB" id="2890403at2759"/>
<proteinExistence type="predicted"/>
<gene>
    <name evidence="1" type="ORF">AC579_6175</name>
</gene>